<feature type="coiled-coil region" evidence="1">
    <location>
        <begin position="1"/>
        <end position="62"/>
    </location>
</feature>
<organism evidence="2 3">
    <name type="scientific">Defluviitoga tunisiensis</name>
    <dbReference type="NCBI Taxonomy" id="1006576"/>
    <lineage>
        <taxon>Bacteria</taxon>
        <taxon>Thermotogati</taxon>
        <taxon>Thermotogota</taxon>
        <taxon>Thermotogae</taxon>
        <taxon>Petrotogales</taxon>
        <taxon>Petrotogaceae</taxon>
        <taxon>Defluviitoga</taxon>
    </lineage>
</organism>
<proteinExistence type="predicted"/>
<dbReference type="KEGG" id="dtn:DTL3_0531"/>
<dbReference type="RefSeq" id="WP_045087406.1">
    <property type="nucleotide sequence ID" value="NZ_LN824141.1"/>
</dbReference>
<evidence type="ECO:0000313" key="2">
    <source>
        <dbReference type="EMBL" id="CEP77852.1"/>
    </source>
</evidence>
<sequence>MKEKEKIREELLKRKHILEAQRNSIAKYMGPFEHDESLKREWELINKELQEIENRLNEFETV</sequence>
<reference evidence="3" key="1">
    <citation type="submission" date="2014-11" db="EMBL/GenBank/DDBJ databases">
        <authorList>
            <person name="Wibberg D."/>
        </authorList>
    </citation>
    <scope>NUCLEOTIDE SEQUENCE [LARGE SCALE GENOMIC DNA]</scope>
    <source>
        <strain evidence="3">L3</strain>
    </source>
</reference>
<dbReference type="OrthoDB" id="10001962at2"/>
<dbReference type="EMBL" id="LN824141">
    <property type="protein sequence ID" value="CEP77852.1"/>
    <property type="molecule type" value="Genomic_DNA"/>
</dbReference>
<protein>
    <submittedName>
        <fullName evidence="2">Uncharacterized protein</fullName>
    </submittedName>
</protein>
<keyword evidence="3" id="KW-1185">Reference proteome</keyword>
<gene>
    <name evidence="2" type="ORF">DTL3_0531</name>
</gene>
<accession>A0A0C7NPN1</accession>
<dbReference type="HOGENOM" id="CLU_2896606_0_0_0"/>
<evidence type="ECO:0000313" key="3">
    <source>
        <dbReference type="Proteomes" id="UP000032809"/>
    </source>
</evidence>
<dbReference type="Proteomes" id="UP000032809">
    <property type="component" value="Chromosome I"/>
</dbReference>
<name>A0A0C7NPN1_DEFTU</name>
<keyword evidence="1" id="KW-0175">Coiled coil</keyword>
<evidence type="ECO:0000256" key="1">
    <source>
        <dbReference type="SAM" id="Coils"/>
    </source>
</evidence>
<dbReference type="AlphaFoldDB" id="A0A0C7NPN1"/>